<keyword evidence="2" id="KW-1185">Reference proteome</keyword>
<evidence type="ECO:0000313" key="2">
    <source>
        <dbReference type="Proteomes" id="UP000308092"/>
    </source>
</evidence>
<dbReference type="EMBL" id="SOSA01001069">
    <property type="protein sequence ID" value="THC87724.1"/>
    <property type="molecule type" value="Genomic_DNA"/>
</dbReference>
<sequence length="55" mass="5631">MAGSSGGASEQAFTSQYVSSTVTLSVSSDGDLVDDRGSFAVAEEMLFGSTIYRTG</sequence>
<gene>
    <name evidence="1" type="ORF">EYZ11_012828</name>
</gene>
<organism evidence="1 2">
    <name type="scientific">Aspergillus tanneri</name>
    <dbReference type="NCBI Taxonomy" id="1220188"/>
    <lineage>
        <taxon>Eukaryota</taxon>
        <taxon>Fungi</taxon>
        <taxon>Dikarya</taxon>
        <taxon>Ascomycota</taxon>
        <taxon>Pezizomycotina</taxon>
        <taxon>Eurotiomycetes</taxon>
        <taxon>Eurotiomycetidae</taxon>
        <taxon>Eurotiales</taxon>
        <taxon>Aspergillaceae</taxon>
        <taxon>Aspergillus</taxon>
        <taxon>Aspergillus subgen. Circumdati</taxon>
    </lineage>
</organism>
<proteinExistence type="predicted"/>
<name>A0A4V3UMK8_9EURO</name>
<dbReference type="Proteomes" id="UP000308092">
    <property type="component" value="Unassembled WGS sequence"/>
</dbReference>
<accession>A0A4V3UMK8</accession>
<dbReference type="VEuPathDB" id="FungiDB:EYZ11_012828"/>
<protein>
    <submittedName>
        <fullName evidence="1">Uncharacterized protein</fullName>
    </submittedName>
</protein>
<reference evidence="1 2" key="1">
    <citation type="submission" date="2019-03" db="EMBL/GenBank/DDBJ databases">
        <title>The genome sequence of a newly discovered highly antifungal drug resistant Aspergillus species, Aspergillus tanneri NIH 1004.</title>
        <authorList>
            <person name="Mounaud S."/>
            <person name="Singh I."/>
            <person name="Joardar V."/>
            <person name="Pakala S."/>
            <person name="Pakala S."/>
            <person name="Venepally P."/>
            <person name="Hoover J."/>
            <person name="Nierman W."/>
            <person name="Chung J."/>
            <person name="Losada L."/>
        </authorList>
    </citation>
    <scope>NUCLEOTIDE SEQUENCE [LARGE SCALE GENOMIC DNA]</scope>
    <source>
        <strain evidence="1 2">NIH1004</strain>
    </source>
</reference>
<dbReference type="AlphaFoldDB" id="A0A4V3UMK8"/>
<evidence type="ECO:0000313" key="1">
    <source>
        <dbReference type="EMBL" id="THC87724.1"/>
    </source>
</evidence>
<comment type="caution">
    <text evidence="1">The sequence shown here is derived from an EMBL/GenBank/DDBJ whole genome shotgun (WGS) entry which is preliminary data.</text>
</comment>